<dbReference type="OrthoDB" id="3366475at2759"/>
<proteinExistence type="predicted"/>
<sequence>MATASTSTFAPMPTPTLASIPSPPPIAKILPYLSIASSFLLASITKVWRVTLAITTYLTQHLITVSPVPILAYVLAPITVFCEVAFGFFVLTPYRTTVYLLEAMYPVYVFCGVACITGGLLGLAGRSLSQILMAFALPEEVMEVFKVEVEVERE</sequence>
<feature type="transmembrane region" description="Helical" evidence="1">
    <location>
        <begin position="70"/>
        <end position="91"/>
    </location>
</feature>
<organism evidence="2 3">
    <name type="scientific">Crucibulum laeve</name>
    <dbReference type="NCBI Taxonomy" id="68775"/>
    <lineage>
        <taxon>Eukaryota</taxon>
        <taxon>Fungi</taxon>
        <taxon>Dikarya</taxon>
        <taxon>Basidiomycota</taxon>
        <taxon>Agaricomycotina</taxon>
        <taxon>Agaricomycetes</taxon>
        <taxon>Agaricomycetidae</taxon>
        <taxon>Agaricales</taxon>
        <taxon>Agaricineae</taxon>
        <taxon>Nidulariaceae</taxon>
        <taxon>Crucibulum</taxon>
    </lineage>
</organism>
<protein>
    <submittedName>
        <fullName evidence="2">Uncharacterized protein</fullName>
    </submittedName>
</protein>
<accession>A0A5C3LKL0</accession>
<evidence type="ECO:0000256" key="1">
    <source>
        <dbReference type="SAM" id="Phobius"/>
    </source>
</evidence>
<dbReference type="Proteomes" id="UP000308652">
    <property type="component" value="Unassembled WGS sequence"/>
</dbReference>
<feature type="transmembrane region" description="Helical" evidence="1">
    <location>
        <begin position="103"/>
        <end position="124"/>
    </location>
</feature>
<name>A0A5C3LKL0_9AGAR</name>
<keyword evidence="1" id="KW-0472">Membrane</keyword>
<evidence type="ECO:0000313" key="3">
    <source>
        <dbReference type="Proteomes" id="UP000308652"/>
    </source>
</evidence>
<dbReference type="EMBL" id="ML213655">
    <property type="protein sequence ID" value="TFK33087.1"/>
    <property type="molecule type" value="Genomic_DNA"/>
</dbReference>
<keyword evidence="1" id="KW-1133">Transmembrane helix</keyword>
<feature type="transmembrane region" description="Helical" evidence="1">
    <location>
        <begin position="34"/>
        <end position="58"/>
    </location>
</feature>
<reference evidence="2 3" key="1">
    <citation type="journal article" date="2019" name="Nat. Ecol. Evol.">
        <title>Megaphylogeny resolves global patterns of mushroom evolution.</title>
        <authorList>
            <person name="Varga T."/>
            <person name="Krizsan K."/>
            <person name="Foldi C."/>
            <person name="Dima B."/>
            <person name="Sanchez-Garcia M."/>
            <person name="Sanchez-Ramirez S."/>
            <person name="Szollosi G.J."/>
            <person name="Szarkandi J.G."/>
            <person name="Papp V."/>
            <person name="Albert L."/>
            <person name="Andreopoulos W."/>
            <person name="Angelini C."/>
            <person name="Antonin V."/>
            <person name="Barry K.W."/>
            <person name="Bougher N.L."/>
            <person name="Buchanan P."/>
            <person name="Buyck B."/>
            <person name="Bense V."/>
            <person name="Catcheside P."/>
            <person name="Chovatia M."/>
            <person name="Cooper J."/>
            <person name="Damon W."/>
            <person name="Desjardin D."/>
            <person name="Finy P."/>
            <person name="Geml J."/>
            <person name="Haridas S."/>
            <person name="Hughes K."/>
            <person name="Justo A."/>
            <person name="Karasinski D."/>
            <person name="Kautmanova I."/>
            <person name="Kiss B."/>
            <person name="Kocsube S."/>
            <person name="Kotiranta H."/>
            <person name="LaButti K.M."/>
            <person name="Lechner B.E."/>
            <person name="Liimatainen K."/>
            <person name="Lipzen A."/>
            <person name="Lukacs Z."/>
            <person name="Mihaltcheva S."/>
            <person name="Morgado L.N."/>
            <person name="Niskanen T."/>
            <person name="Noordeloos M.E."/>
            <person name="Ohm R.A."/>
            <person name="Ortiz-Santana B."/>
            <person name="Ovrebo C."/>
            <person name="Racz N."/>
            <person name="Riley R."/>
            <person name="Savchenko A."/>
            <person name="Shiryaev A."/>
            <person name="Soop K."/>
            <person name="Spirin V."/>
            <person name="Szebenyi C."/>
            <person name="Tomsovsky M."/>
            <person name="Tulloss R.E."/>
            <person name="Uehling J."/>
            <person name="Grigoriev I.V."/>
            <person name="Vagvolgyi C."/>
            <person name="Papp T."/>
            <person name="Martin F.M."/>
            <person name="Miettinen O."/>
            <person name="Hibbett D.S."/>
            <person name="Nagy L.G."/>
        </authorList>
    </citation>
    <scope>NUCLEOTIDE SEQUENCE [LARGE SCALE GENOMIC DNA]</scope>
    <source>
        <strain evidence="2 3">CBS 166.37</strain>
    </source>
</reference>
<dbReference type="AlphaFoldDB" id="A0A5C3LKL0"/>
<evidence type="ECO:0000313" key="2">
    <source>
        <dbReference type="EMBL" id="TFK33087.1"/>
    </source>
</evidence>
<gene>
    <name evidence="2" type="ORF">BDQ12DRAFT_448712</name>
</gene>
<keyword evidence="3" id="KW-1185">Reference proteome</keyword>
<keyword evidence="1" id="KW-0812">Transmembrane</keyword>